<proteinExistence type="predicted"/>
<dbReference type="RefSeq" id="WP_380719061.1">
    <property type="nucleotide sequence ID" value="NZ_JBHTLK010000005.1"/>
</dbReference>
<dbReference type="EMBL" id="JBHTLK010000005">
    <property type="protein sequence ID" value="MFD1145883.1"/>
    <property type="molecule type" value="Genomic_DNA"/>
</dbReference>
<gene>
    <name evidence="1" type="ORF">ACFQ3T_01960</name>
</gene>
<evidence type="ECO:0000313" key="2">
    <source>
        <dbReference type="Proteomes" id="UP001597168"/>
    </source>
</evidence>
<comment type="caution">
    <text evidence="1">The sequence shown here is derived from an EMBL/GenBank/DDBJ whole genome shotgun (WGS) entry which is preliminary data.</text>
</comment>
<name>A0ABW3QDK3_9PSEU</name>
<reference evidence="2" key="1">
    <citation type="journal article" date="2019" name="Int. J. Syst. Evol. Microbiol.">
        <title>The Global Catalogue of Microorganisms (GCM) 10K type strain sequencing project: providing services to taxonomists for standard genome sequencing and annotation.</title>
        <authorList>
            <consortium name="The Broad Institute Genomics Platform"/>
            <consortium name="The Broad Institute Genome Sequencing Center for Infectious Disease"/>
            <person name="Wu L."/>
            <person name="Ma J."/>
        </authorList>
    </citation>
    <scope>NUCLEOTIDE SEQUENCE [LARGE SCALE GENOMIC DNA]</scope>
    <source>
        <strain evidence="2">CCUG 60214</strain>
    </source>
</reference>
<sequence length="234" mass="26246">MSPNDTADLADLDDGELRARIAPLGLVRLLDSEDDEIAALRDAIHLREPLLKSTYDKATDRPGSSFATIHRFAYLELVDEWLRPAAYERWPGSVADNYLVENTGAWLNLAGWGVFELEPLPYRYRDAARDSWSAAAVRAVARLYNEGDYQTRTDLGVAVADASDGQWSITVYNPTRQRTLAGPESFVWVADETPNDRHLTNVLPEDWVVDGESWVELGRLVMVVRRDPSVLTDA</sequence>
<dbReference type="Proteomes" id="UP001597168">
    <property type="component" value="Unassembled WGS sequence"/>
</dbReference>
<evidence type="ECO:0000313" key="1">
    <source>
        <dbReference type="EMBL" id="MFD1145883.1"/>
    </source>
</evidence>
<keyword evidence="2" id="KW-1185">Reference proteome</keyword>
<accession>A0ABW3QDK3</accession>
<protein>
    <submittedName>
        <fullName evidence="1">Uncharacterized protein</fullName>
    </submittedName>
</protein>
<organism evidence="1 2">
    <name type="scientific">Saccharothrix hoggarensis</name>
    <dbReference type="NCBI Taxonomy" id="913853"/>
    <lineage>
        <taxon>Bacteria</taxon>
        <taxon>Bacillati</taxon>
        <taxon>Actinomycetota</taxon>
        <taxon>Actinomycetes</taxon>
        <taxon>Pseudonocardiales</taxon>
        <taxon>Pseudonocardiaceae</taxon>
        <taxon>Saccharothrix</taxon>
    </lineage>
</organism>